<dbReference type="InterPro" id="IPR039189">
    <property type="entry name" value="Fcp1"/>
</dbReference>
<evidence type="ECO:0000256" key="13">
    <source>
        <dbReference type="ARBA" id="ARBA00048336"/>
    </source>
</evidence>
<comment type="catalytic activity">
    <reaction evidence="12">
        <text>O-phospho-L-seryl-[protein] + H2O = L-seryl-[protein] + phosphate</text>
        <dbReference type="Rhea" id="RHEA:20629"/>
        <dbReference type="Rhea" id="RHEA-COMP:9863"/>
        <dbReference type="Rhea" id="RHEA-COMP:11604"/>
        <dbReference type="ChEBI" id="CHEBI:15377"/>
        <dbReference type="ChEBI" id="CHEBI:29999"/>
        <dbReference type="ChEBI" id="CHEBI:43474"/>
        <dbReference type="ChEBI" id="CHEBI:83421"/>
        <dbReference type="EC" id="3.1.3.16"/>
    </reaction>
</comment>
<accession>A0A426XQC5</accession>
<keyword evidence="9" id="KW-0805">Transcription regulation</keyword>
<evidence type="ECO:0000256" key="7">
    <source>
        <dbReference type="ARBA" id="ARBA00022801"/>
    </source>
</evidence>
<proteinExistence type="predicted"/>
<dbReference type="GO" id="GO:0008420">
    <property type="term" value="F:RNA polymerase II CTD heptapeptide repeat phosphatase activity"/>
    <property type="evidence" value="ECO:0007669"/>
    <property type="project" value="InterPro"/>
</dbReference>
<evidence type="ECO:0000256" key="4">
    <source>
        <dbReference type="ARBA" id="ARBA00013081"/>
    </source>
</evidence>
<dbReference type="InterPro" id="IPR004274">
    <property type="entry name" value="FCP1_dom"/>
</dbReference>
<protein>
    <recommendedName>
        <fullName evidence="4">protein-serine/threonine phosphatase</fullName>
        <ecNumber evidence="4">3.1.3.16</ecNumber>
    </recommendedName>
</protein>
<evidence type="ECO:0000256" key="12">
    <source>
        <dbReference type="ARBA" id="ARBA00047761"/>
    </source>
</evidence>
<dbReference type="AlphaFoldDB" id="A0A426XQC5"/>
<comment type="subunit">
    <text evidence="14">Interacts with RAP74.</text>
</comment>
<feature type="domain" description="BRCT" evidence="15">
    <location>
        <begin position="116"/>
        <end position="208"/>
    </location>
</feature>
<evidence type="ECO:0000256" key="11">
    <source>
        <dbReference type="ARBA" id="ARBA00023242"/>
    </source>
</evidence>
<dbReference type="InterPro" id="IPR023214">
    <property type="entry name" value="HAD_sf"/>
</dbReference>
<evidence type="ECO:0000256" key="2">
    <source>
        <dbReference type="ARBA" id="ARBA00001946"/>
    </source>
</evidence>
<evidence type="ECO:0000256" key="14">
    <source>
        <dbReference type="ARBA" id="ARBA00063107"/>
    </source>
</evidence>
<dbReference type="PROSITE" id="PS50172">
    <property type="entry name" value="BRCT"/>
    <property type="match status" value="1"/>
</dbReference>
<evidence type="ECO:0000256" key="5">
    <source>
        <dbReference type="ARBA" id="ARBA00022491"/>
    </source>
</evidence>
<comment type="subcellular location">
    <subcellularLocation>
        <location evidence="3">Nucleus</location>
    </subcellularLocation>
</comment>
<organism evidence="16 17">
    <name type="scientific">Ensete ventricosum</name>
    <name type="common">Abyssinian banana</name>
    <name type="synonym">Musa ensete</name>
    <dbReference type="NCBI Taxonomy" id="4639"/>
    <lineage>
        <taxon>Eukaryota</taxon>
        <taxon>Viridiplantae</taxon>
        <taxon>Streptophyta</taxon>
        <taxon>Embryophyta</taxon>
        <taxon>Tracheophyta</taxon>
        <taxon>Spermatophyta</taxon>
        <taxon>Magnoliopsida</taxon>
        <taxon>Liliopsida</taxon>
        <taxon>Zingiberales</taxon>
        <taxon>Musaceae</taxon>
        <taxon>Ensete</taxon>
    </lineage>
</organism>
<dbReference type="Gene3D" id="3.40.50.10190">
    <property type="entry name" value="BRCT domain"/>
    <property type="match status" value="1"/>
</dbReference>
<dbReference type="PANTHER" id="PTHR23081">
    <property type="entry name" value="RNA POLYMERASE II CTD PHOSPHATASE"/>
    <property type="match status" value="1"/>
</dbReference>
<dbReference type="GO" id="GO:0046872">
    <property type="term" value="F:metal ion binding"/>
    <property type="evidence" value="ECO:0007669"/>
    <property type="project" value="UniProtKB-KW"/>
</dbReference>
<evidence type="ECO:0000259" key="15">
    <source>
        <dbReference type="PROSITE" id="PS50172"/>
    </source>
</evidence>
<keyword evidence="5" id="KW-0678">Repressor</keyword>
<evidence type="ECO:0000313" key="17">
    <source>
        <dbReference type="Proteomes" id="UP000287651"/>
    </source>
</evidence>
<dbReference type="EC" id="3.1.3.16" evidence="4"/>
<dbReference type="InterPro" id="IPR036420">
    <property type="entry name" value="BRCT_dom_sf"/>
</dbReference>
<dbReference type="GO" id="GO:0003723">
    <property type="term" value="F:RNA binding"/>
    <property type="evidence" value="ECO:0007669"/>
    <property type="project" value="UniProtKB-KW"/>
</dbReference>
<dbReference type="Pfam" id="PF03031">
    <property type="entry name" value="NIF"/>
    <property type="match status" value="1"/>
</dbReference>
<comment type="cofactor">
    <cofactor evidence="1">
        <name>Mn(2+)</name>
        <dbReference type="ChEBI" id="CHEBI:29035"/>
    </cofactor>
</comment>
<name>A0A426XQC5_ENSVE</name>
<evidence type="ECO:0000256" key="9">
    <source>
        <dbReference type="ARBA" id="ARBA00023015"/>
    </source>
</evidence>
<feature type="non-terminal residue" evidence="16">
    <location>
        <position position="1"/>
    </location>
</feature>
<evidence type="ECO:0000256" key="3">
    <source>
        <dbReference type="ARBA" id="ARBA00004123"/>
    </source>
</evidence>
<dbReference type="InterPro" id="IPR001357">
    <property type="entry name" value="BRCT_dom"/>
</dbReference>
<dbReference type="CDD" id="cd17729">
    <property type="entry name" value="BRCT_CTDP1"/>
    <property type="match status" value="1"/>
</dbReference>
<reference evidence="16 17" key="1">
    <citation type="journal article" date="2014" name="Agronomy (Basel)">
        <title>A Draft Genome Sequence for Ensete ventricosum, the Drought-Tolerant Tree Against Hunger.</title>
        <authorList>
            <person name="Harrison J."/>
            <person name="Moore K.A."/>
            <person name="Paszkiewicz K."/>
            <person name="Jones T."/>
            <person name="Grant M."/>
            <person name="Ambacheew D."/>
            <person name="Muzemil S."/>
            <person name="Studholme D.J."/>
        </authorList>
    </citation>
    <scope>NUCLEOTIDE SEQUENCE [LARGE SCALE GENOMIC DNA]</scope>
</reference>
<dbReference type="InterPro" id="IPR036412">
    <property type="entry name" value="HAD-like_sf"/>
</dbReference>
<dbReference type="GO" id="GO:0005634">
    <property type="term" value="C:nucleus"/>
    <property type="evidence" value="ECO:0007669"/>
    <property type="project" value="UniProtKB-SubCell"/>
</dbReference>
<dbReference type="Proteomes" id="UP000287651">
    <property type="component" value="Unassembled WGS sequence"/>
</dbReference>
<dbReference type="FunFam" id="3.40.50.10190:FF:000014">
    <property type="entry name" value="RNA polymerase II C-terminal domain phosphatase-like 3"/>
    <property type="match status" value="1"/>
</dbReference>
<dbReference type="Gene3D" id="3.40.50.1000">
    <property type="entry name" value="HAD superfamily/HAD-like"/>
    <property type="match status" value="1"/>
</dbReference>
<dbReference type="EMBL" id="AMZH03018432">
    <property type="protein sequence ID" value="RRT41625.1"/>
    <property type="molecule type" value="Genomic_DNA"/>
</dbReference>
<gene>
    <name evidence="16" type="ORF">B296_00057690</name>
</gene>
<dbReference type="SUPFAM" id="SSF52113">
    <property type="entry name" value="BRCT domain"/>
    <property type="match status" value="1"/>
</dbReference>
<evidence type="ECO:0000313" key="16">
    <source>
        <dbReference type="EMBL" id="RRT41625.1"/>
    </source>
</evidence>
<comment type="cofactor">
    <cofactor evidence="2">
        <name>Mg(2+)</name>
        <dbReference type="ChEBI" id="CHEBI:18420"/>
    </cofactor>
</comment>
<dbReference type="SUPFAM" id="SSF56784">
    <property type="entry name" value="HAD-like"/>
    <property type="match status" value="1"/>
</dbReference>
<evidence type="ECO:0000256" key="1">
    <source>
        <dbReference type="ARBA" id="ARBA00001936"/>
    </source>
</evidence>
<evidence type="ECO:0000256" key="8">
    <source>
        <dbReference type="ARBA" id="ARBA00022884"/>
    </source>
</evidence>
<keyword evidence="10" id="KW-0804">Transcription</keyword>
<keyword evidence="6" id="KW-0479">Metal-binding</keyword>
<comment type="catalytic activity">
    <reaction evidence="13">
        <text>O-phospho-L-threonyl-[protein] + H2O = L-threonyl-[protein] + phosphate</text>
        <dbReference type="Rhea" id="RHEA:47004"/>
        <dbReference type="Rhea" id="RHEA-COMP:11060"/>
        <dbReference type="Rhea" id="RHEA-COMP:11605"/>
        <dbReference type="ChEBI" id="CHEBI:15377"/>
        <dbReference type="ChEBI" id="CHEBI:30013"/>
        <dbReference type="ChEBI" id="CHEBI:43474"/>
        <dbReference type="ChEBI" id="CHEBI:61977"/>
        <dbReference type="EC" id="3.1.3.16"/>
    </reaction>
</comment>
<keyword evidence="11" id="KW-0539">Nucleus</keyword>
<evidence type="ECO:0000256" key="10">
    <source>
        <dbReference type="ARBA" id="ARBA00023163"/>
    </source>
</evidence>
<sequence length="216" mass="25017">ASSIFEMYVYTMAERSYAMEIVKLLDPGKVYFDSKVWHRHRENLIQMERYHFFASSCRQFGFGAKSLSESMKDERESDGALATVLNVLKRTHQMFFDPVLGSNTSSRDVRQVLKGIRHEILQGCKIVFSRVFPSKSPAQDQPIWKMAERLGATCCTEVDPSVTHVVSMDTGTQKSRWALQNEKFLVSPYWIEATNFLWQRQKEDDFPISNLRSRNA</sequence>
<comment type="caution">
    <text evidence="16">The sequence shown here is derived from an EMBL/GenBank/DDBJ whole genome shotgun (WGS) entry which is preliminary data.</text>
</comment>
<dbReference type="GO" id="GO:0009651">
    <property type="term" value="P:response to salt stress"/>
    <property type="evidence" value="ECO:0007669"/>
    <property type="project" value="UniProtKB-ARBA"/>
</dbReference>
<keyword evidence="7" id="KW-0378">Hydrolase</keyword>
<dbReference type="PANTHER" id="PTHR23081:SF36">
    <property type="entry name" value="RNA POLYMERASE II SUBUNIT A C-TERMINAL DOMAIN PHOSPHATASE"/>
    <property type="match status" value="1"/>
</dbReference>
<evidence type="ECO:0000256" key="6">
    <source>
        <dbReference type="ARBA" id="ARBA00022723"/>
    </source>
</evidence>
<keyword evidence="8" id="KW-0694">RNA-binding</keyword>
<dbReference type="Pfam" id="PF00533">
    <property type="entry name" value="BRCT"/>
    <property type="match status" value="1"/>
</dbReference>